<keyword evidence="3" id="KW-1185">Reference proteome</keyword>
<name>A0ABW4YDX3_9GAMM</name>
<reference evidence="3" key="1">
    <citation type="journal article" date="2019" name="Int. J. Syst. Evol. Microbiol.">
        <title>The Global Catalogue of Microorganisms (GCM) 10K type strain sequencing project: providing services to taxonomists for standard genome sequencing and annotation.</title>
        <authorList>
            <consortium name="The Broad Institute Genomics Platform"/>
            <consortium name="The Broad Institute Genome Sequencing Center for Infectious Disease"/>
            <person name="Wu L."/>
            <person name="Ma J."/>
        </authorList>
    </citation>
    <scope>NUCLEOTIDE SEQUENCE [LARGE SCALE GENOMIC DNA]</scope>
    <source>
        <strain evidence="3">KACC 12597</strain>
    </source>
</reference>
<protein>
    <submittedName>
        <fullName evidence="2">Uncharacterized protein</fullName>
    </submittedName>
</protein>
<evidence type="ECO:0000313" key="2">
    <source>
        <dbReference type="EMBL" id="MFD2113883.1"/>
    </source>
</evidence>
<dbReference type="Proteomes" id="UP001597337">
    <property type="component" value="Unassembled WGS sequence"/>
</dbReference>
<organism evidence="2 3">
    <name type="scientific">Thiorhodococcus fuscus</name>
    <dbReference type="NCBI Taxonomy" id="527200"/>
    <lineage>
        <taxon>Bacteria</taxon>
        <taxon>Pseudomonadati</taxon>
        <taxon>Pseudomonadota</taxon>
        <taxon>Gammaproteobacteria</taxon>
        <taxon>Chromatiales</taxon>
        <taxon>Chromatiaceae</taxon>
        <taxon>Thiorhodococcus</taxon>
    </lineage>
</organism>
<comment type="caution">
    <text evidence="2">The sequence shown here is derived from an EMBL/GenBank/DDBJ whole genome shotgun (WGS) entry which is preliminary data.</text>
</comment>
<dbReference type="EMBL" id="JBHUHX010000059">
    <property type="protein sequence ID" value="MFD2113883.1"/>
    <property type="molecule type" value="Genomic_DNA"/>
</dbReference>
<gene>
    <name evidence="2" type="ORF">ACFSJC_18705</name>
</gene>
<keyword evidence="1" id="KW-0732">Signal</keyword>
<dbReference type="RefSeq" id="WP_386028717.1">
    <property type="nucleotide sequence ID" value="NZ_JBHUHX010000059.1"/>
</dbReference>
<proteinExistence type="predicted"/>
<sequence length="128" mass="13640">MHPRLTALILTAVVTGWAGTSAATETGAAAPQTENGRAAYPTQAIADYVIGCMLSNGASADTLQKCSCSFDLIVSEIPFAEYEKAETLMRMQQVPGGGRAGAFRDSAWAKSTIERFKEVQAESTLRCF</sequence>
<feature type="signal peptide" evidence="1">
    <location>
        <begin position="1"/>
        <end position="23"/>
    </location>
</feature>
<evidence type="ECO:0000256" key="1">
    <source>
        <dbReference type="SAM" id="SignalP"/>
    </source>
</evidence>
<accession>A0ABW4YDX3</accession>
<evidence type="ECO:0000313" key="3">
    <source>
        <dbReference type="Proteomes" id="UP001597337"/>
    </source>
</evidence>
<feature type="chain" id="PRO_5045458428" evidence="1">
    <location>
        <begin position="24"/>
        <end position="128"/>
    </location>
</feature>